<evidence type="ECO:0000256" key="2">
    <source>
        <dbReference type="ARBA" id="ARBA00022824"/>
    </source>
</evidence>
<keyword evidence="2" id="KW-0256">Endoplasmic reticulum</keyword>
<dbReference type="GO" id="GO:0008250">
    <property type="term" value="C:oligosaccharyltransferase complex"/>
    <property type="evidence" value="ECO:0007669"/>
    <property type="project" value="UniProtKB-UniRule"/>
</dbReference>
<dbReference type="AlphaFoldDB" id="A0A811YCY0"/>
<dbReference type="PANTHER" id="PTHR13160:SF9">
    <property type="entry name" value="OLIGOSACCHARYLTRANSFERASE COMPLEX SUBUNIT OSTC"/>
    <property type="match status" value="1"/>
</dbReference>
<reference evidence="5" key="1">
    <citation type="submission" date="2020-12" db="EMBL/GenBank/DDBJ databases">
        <authorList>
            <consortium name="Molecular Ecology Group"/>
        </authorList>
    </citation>
    <scope>NUCLEOTIDE SEQUENCE</scope>
    <source>
        <strain evidence="5">TBG_1078</strain>
    </source>
</reference>
<dbReference type="EMBL" id="CAJHUB010000672">
    <property type="protein sequence ID" value="CAD7673665.1"/>
    <property type="molecule type" value="Genomic_DNA"/>
</dbReference>
<feature type="transmembrane region" description="Helical" evidence="4">
    <location>
        <begin position="6"/>
        <end position="28"/>
    </location>
</feature>
<protein>
    <recommendedName>
        <fullName evidence="4">Oligosaccharyltransferase complex subunit</fullName>
    </recommendedName>
</protein>
<accession>A0A811YCY0</accession>
<dbReference type="PANTHER" id="PTHR13160">
    <property type="entry name" value="OLIGOSACCHARYLTRANSFERASE COMPLEX SUBUNIT OSTC"/>
    <property type="match status" value="1"/>
</dbReference>
<comment type="pathway">
    <text evidence="3">Protein modification.</text>
</comment>
<feature type="transmembrane region" description="Helical" evidence="4">
    <location>
        <begin position="69"/>
        <end position="89"/>
    </location>
</feature>
<keyword evidence="4" id="KW-1133">Transmembrane helix</keyword>
<sequence length="97" mass="11006">MTLYALLVVSYFLITSITIDVLLSFLGLQSKWTINFGRTRIHLPVYNGRLRAHDPGSWGAPNIPKLNRFLLIFTGFFCVLLSFVMARVFGRMDLPGV</sequence>
<dbReference type="Proteomes" id="UP000645828">
    <property type="component" value="Unassembled WGS sequence"/>
</dbReference>
<keyword evidence="4" id="KW-0472">Membrane</keyword>
<keyword evidence="6" id="KW-1185">Reference proteome</keyword>
<comment type="function">
    <text evidence="4">Subunit of STT3A-containing oligosaccharyl transferase (OST-A) complex that catalyzes the initial transfer of a defined glycan (Glc(3)Man(9)GlcNAc(2) in eukaryotes) from the lipid carrier dolichol-pyrophosphate to an asparagine residue within an Asn-X-Ser/Thr consensus motif in nascent polypeptide chains, the first step in protein N-glycosylation. N-glycosylation occurs cotranslationally and the complex associates with the Sec61 complex at the channel-forming translocon complex that mediates protein translocation across the endoplasmic reticulum (ER). Within the OST-A complex, acts as an adapter that anchors the OST-A complex to the Sec61 complex. May be involved in N-glycosylation of APP (amyloid-beta precursor protein). Can modulate gamma-secretase cleavage of APP by enhancing endoprotelysis of PSEN1.</text>
</comment>
<comment type="caution">
    <text evidence="4">Lacks conserved residue(s) required for the propagation of feature annotation.</text>
</comment>
<comment type="subcellular location">
    <subcellularLocation>
        <location evidence="1">Endoplasmic reticulum</location>
    </subcellularLocation>
    <subcellularLocation>
        <location evidence="4">Membrane</location>
        <topology evidence="4">Multi-pass membrane protein</topology>
    </subcellularLocation>
</comment>
<comment type="caution">
    <text evidence="5">The sequence shown here is derived from an EMBL/GenBank/DDBJ whole genome shotgun (WGS) entry which is preliminary data.</text>
</comment>
<evidence type="ECO:0000313" key="5">
    <source>
        <dbReference type="EMBL" id="CAD7673665.1"/>
    </source>
</evidence>
<evidence type="ECO:0000256" key="4">
    <source>
        <dbReference type="RuleBase" id="RU366060"/>
    </source>
</evidence>
<keyword evidence="4" id="KW-0812">Transmembrane</keyword>
<comment type="subunit">
    <text evidence="4">Component of the oligosaccharyltransferase (OST) complex.</text>
</comment>
<dbReference type="InterPro" id="IPR042416">
    <property type="entry name" value="OSTC"/>
</dbReference>
<name>A0A811YCY0_NYCPR</name>
<evidence type="ECO:0000256" key="3">
    <source>
        <dbReference type="ARBA" id="ARBA00043952"/>
    </source>
</evidence>
<evidence type="ECO:0000256" key="1">
    <source>
        <dbReference type="ARBA" id="ARBA00004240"/>
    </source>
</evidence>
<gene>
    <name evidence="5" type="ORF">NYPRO_LOCUS6460</name>
</gene>
<organism evidence="5 6">
    <name type="scientific">Nyctereutes procyonoides</name>
    <name type="common">Raccoon dog</name>
    <name type="synonym">Canis procyonoides</name>
    <dbReference type="NCBI Taxonomy" id="34880"/>
    <lineage>
        <taxon>Eukaryota</taxon>
        <taxon>Metazoa</taxon>
        <taxon>Chordata</taxon>
        <taxon>Craniata</taxon>
        <taxon>Vertebrata</taxon>
        <taxon>Euteleostomi</taxon>
        <taxon>Mammalia</taxon>
        <taxon>Eutheria</taxon>
        <taxon>Laurasiatheria</taxon>
        <taxon>Carnivora</taxon>
        <taxon>Caniformia</taxon>
        <taxon>Canidae</taxon>
        <taxon>Nyctereutes</taxon>
    </lineage>
</organism>
<proteinExistence type="inferred from homology"/>
<comment type="similarity">
    <text evidence="4">Belongs to the OSTC family.</text>
</comment>
<evidence type="ECO:0000313" key="6">
    <source>
        <dbReference type="Proteomes" id="UP000645828"/>
    </source>
</evidence>